<reference evidence="2" key="1">
    <citation type="submission" date="2025-05" db="UniProtKB">
        <authorList>
            <consortium name="RefSeq"/>
        </authorList>
    </citation>
    <scope>NUCLEOTIDE SEQUENCE [LARGE SCALE GENOMIC DNA]</scope>
    <source>
        <strain evidence="2">14028-0561.14</strain>
    </source>
</reference>
<keyword evidence="1" id="KW-0812">Transmembrane</keyword>
<feature type="transmembrane region" description="Helical" evidence="1">
    <location>
        <begin position="113"/>
        <end position="133"/>
    </location>
</feature>
<proteinExistence type="predicted"/>
<dbReference type="GeneID" id="108075904"/>
<dbReference type="AlphaFoldDB" id="A0A6P4INF2"/>
<feature type="transmembrane region" description="Helical" evidence="1">
    <location>
        <begin position="214"/>
        <end position="232"/>
    </location>
</feature>
<dbReference type="OrthoDB" id="7858996at2759"/>
<evidence type="ECO:0000313" key="3">
    <source>
        <dbReference type="RefSeq" id="XP_017024018.1"/>
    </source>
</evidence>
<feature type="transmembrane region" description="Helical" evidence="1">
    <location>
        <begin position="60"/>
        <end position="82"/>
    </location>
</feature>
<organism evidence="2 3">
    <name type="scientific">Drosophila kikkawai</name>
    <name type="common">Fruit fly</name>
    <dbReference type="NCBI Taxonomy" id="30033"/>
    <lineage>
        <taxon>Eukaryota</taxon>
        <taxon>Metazoa</taxon>
        <taxon>Ecdysozoa</taxon>
        <taxon>Arthropoda</taxon>
        <taxon>Hexapoda</taxon>
        <taxon>Insecta</taxon>
        <taxon>Pterygota</taxon>
        <taxon>Neoptera</taxon>
        <taxon>Endopterygota</taxon>
        <taxon>Diptera</taxon>
        <taxon>Brachycera</taxon>
        <taxon>Muscomorpha</taxon>
        <taxon>Ephydroidea</taxon>
        <taxon>Drosophilidae</taxon>
        <taxon>Drosophila</taxon>
        <taxon>Sophophora</taxon>
    </lineage>
</organism>
<evidence type="ECO:0000313" key="2">
    <source>
        <dbReference type="Proteomes" id="UP001652661"/>
    </source>
</evidence>
<feature type="transmembrane region" description="Helical" evidence="1">
    <location>
        <begin position="88"/>
        <end position="106"/>
    </location>
</feature>
<reference evidence="3" key="2">
    <citation type="submission" date="2025-08" db="UniProtKB">
        <authorList>
            <consortium name="RefSeq"/>
        </authorList>
    </citation>
    <scope>IDENTIFICATION</scope>
    <source>
        <strain evidence="3">14028-0561.14</strain>
        <tissue evidence="3">Whole fly</tissue>
    </source>
</reference>
<sequence>MDNIYHQDNVRTESPELDELTQFIRNNYIFGLSFMCLTLVMWLIFTLSKWHPHKELPFPIYLLVITVFLVMMTLNCIPKIASCSPCKWIMAVIVVLCTTIAGCVLIDQVGTLNAVLTIVGVAIAILVLNFSGSKCPQDFLPGGVCSTILMMILLLVLICVGIAQLFSESRELLHVFVCILFIMVVIAILIQAQFNHGRLTVVEVSPPEHQMICALTLYLHTMIFLFCVFYFIQMEKLRQREVTRTTKDDSGYYTQ</sequence>
<keyword evidence="2" id="KW-1185">Reference proteome</keyword>
<feature type="transmembrane region" description="Helical" evidence="1">
    <location>
        <begin position="28"/>
        <end position="48"/>
    </location>
</feature>
<keyword evidence="1" id="KW-0472">Membrane</keyword>
<feature type="transmembrane region" description="Helical" evidence="1">
    <location>
        <begin position="172"/>
        <end position="194"/>
    </location>
</feature>
<evidence type="ECO:0000256" key="1">
    <source>
        <dbReference type="SAM" id="Phobius"/>
    </source>
</evidence>
<accession>A0A6P4INF2</accession>
<feature type="transmembrane region" description="Helical" evidence="1">
    <location>
        <begin position="139"/>
        <end position="160"/>
    </location>
</feature>
<dbReference type="RefSeq" id="XP_017024018.1">
    <property type="nucleotide sequence ID" value="XM_017168529.3"/>
</dbReference>
<keyword evidence="1" id="KW-1133">Transmembrane helix</keyword>
<gene>
    <name evidence="3" type="primary">LOC108075904</name>
</gene>
<name>A0A6P4INF2_DROKI</name>
<dbReference type="Proteomes" id="UP001652661">
    <property type="component" value="Chromosome 2L"/>
</dbReference>
<protein>
    <submittedName>
        <fullName evidence="3">Uncharacterized protein</fullName>
    </submittedName>
</protein>